<evidence type="ECO:0000259" key="2">
    <source>
        <dbReference type="Pfam" id="PF18545"/>
    </source>
</evidence>
<evidence type="ECO:0000313" key="3">
    <source>
        <dbReference type="EMBL" id="MFC6723153.1"/>
    </source>
</evidence>
<gene>
    <name evidence="3" type="ORF">ACFQE1_01850</name>
</gene>
<keyword evidence="4" id="KW-1185">Reference proteome</keyword>
<protein>
    <submittedName>
        <fullName evidence="3">HalOD1 output domain-containing protein</fullName>
    </submittedName>
</protein>
<comment type="caution">
    <text evidence="3">The sequence shown here is derived from an EMBL/GenBank/DDBJ whole genome shotgun (WGS) entry which is preliminary data.</text>
</comment>
<dbReference type="InterPro" id="IPR040624">
    <property type="entry name" value="HalOD1"/>
</dbReference>
<reference evidence="3 4" key="1">
    <citation type="journal article" date="2019" name="Int. J. Syst. Evol. Microbiol.">
        <title>The Global Catalogue of Microorganisms (GCM) 10K type strain sequencing project: providing services to taxonomists for standard genome sequencing and annotation.</title>
        <authorList>
            <consortium name="The Broad Institute Genomics Platform"/>
            <consortium name="The Broad Institute Genome Sequencing Center for Infectious Disease"/>
            <person name="Wu L."/>
            <person name="Ma J."/>
        </authorList>
    </citation>
    <scope>NUCLEOTIDE SEQUENCE [LARGE SCALE GENOMIC DNA]</scope>
    <source>
        <strain evidence="3 4">NBRC 111368</strain>
    </source>
</reference>
<accession>A0ABD5RW06</accession>
<dbReference type="EMBL" id="JBHSWU010000005">
    <property type="protein sequence ID" value="MFC6723153.1"/>
    <property type="molecule type" value="Genomic_DNA"/>
</dbReference>
<evidence type="ECO:0000256" key="1">
    <source>
        <dbReference type="SAM" id="MobiDB-lite"/>
    </source>
</evidence>
<name>A0ABD5RW06_9EURY</name>
<dbReference type="AlphaFoldDB" id="A0ABD5RW06"/>
<organism evidence="3 4">
    <name type="scientific">Halobium palmae</name>
    <dbReference type="NCBI Taxonomy" id="1776492"/>
    <lineage>
        <taxon>Archaea</taxon>
        <taxon>Methanobacteriati</taxon>
        <taxon>Methanobacteriota</taxon>
        <taxon>Stenosarchaea group</taxon>
        <taxon>Halobacteria</taxon>
        <taxon>Halobacteriales</taxon>
        <taxon>Haloferacaceae</taxon>
        <taxon>Halobium</taxon>
    </lineage>
</organism>
<dbReference type="Proteomes" id="UP001596328">
    <property type="component" value="Unassembled WGS sequence"/>
</dbReference>
<proteinExistence type="predicted"/>
<feature type="domain" description="Halobacterial output" evidence="2">
    <location>
        <begin position="23"/>
        <end position="91"/>
    </location>
</feature>
<dbReference type="Pfam" id="PF18545">
    <property type="entry name" value="HalOD1"/>
    <property type="match status" value="1"/>
</dbReference>
<evidence type="ECO:0000313" key="4">
    <source>
        <dbReference type="Proteomes" id="UP001596328"/>
    </source>
</evidence>
<sequence>MAGSGSTREEGVMGGDGSGGIERETLAVEISAEVADELGCEPADLPEKLYHAVDVEAVEEAFSGAIVDGEISFVYCGCLVTVAHDGSITVSRTLGY</sequence>
<feature type="region of interest" description="Disordered" evidence="1">
    <location>
        <begin position="1"/>
        <end position="21"/>
    </location>
</feature>